<dbReference type="InterPro" id="IPR003599">
    <property type="entry name" value="Ig_sub"/>
</dbReference>
<dbReference type="InterPro" id="IPR036179">
    <property type="entry name" value="Ig-like_dom_sf"/>
</dbReference>
<feature type="domain" description="Ig-like" evidence="2">
    <location>
        <begin position="19"/>
        <end position="122"/>
    </location>
</feature>
<dbReference type="InterPro" id="IPR013783">
    <property type="entry name" value="Ig-like_fold"/>
</dbReference>
<dbReference type="AlphaFoldDB" id="A0A670JUY8"/>
<dbReference type="Ensembl" id="ENSPMRT00000030811.1">
    <property type="protein sequence ID" value="ENSPMRP00000029043.1"/>
    <property type="gene ID" value="ENSPMRG00000018777.1"/>
</dbReference>
<dbReference type="InterPro" id="IPR050150">
    <property type="entry name" value="IgV_Light_Chain"/>
</dbReference>
<dbReference type="PROSITE" id="PS50835">
    <property type="entry name" value="IG_LIKE"/>
    <property type="match status" value="1"/>
</dbReference>
<dbReference type="Proteomes" id="UP000472272">
    <property type="component" value="Chromosome 16"/>
</dbReference>
<dbReference type="SUPFAM" id="SSF48726">
    <property type="entry name" value="Immunoglobulin"/>
    <property type="match status" value="1"/>
</dbReference>
<dbReference type="PANTHER" id="PTHR23267">
    <property type="entry name" value="IMMUNOGLOBULIN LIGHT CHAIN"/>
    <property type="match status" value="1"/>
</dbReference>
<keyword evidence="4" id="KW-1185">Reference proteome</keyword>
<dbReference type="Pfam" id="PF07686">
    <property type="entry name" value="V-set"/>
    <property type="match status" value="1"/>
</dbReference>
<reference evidence="3" key="2">
    <citation type="submission" date="2025-08" db="UniProtKB">
        <authorList>
            <consortium name="Ensembl"/>
        </authorList>
    </citation>
    <scope>IDENTIFICATION</scope>
</reference>
<feature type="chain" id="PRO_5025671467" description="Ig-like domain-containing protein" evidence="1">
    <location>
        <begin position="20"/>
        <end position="122"/>
    </location>
</feature>
<sequence length="122" mass="13115">MAWLLLLFALLSYCSGVISQTVTQPASESVSLGQTMKLSCSRSSGGSWDPFSWYQQKPGQAPLFLLYGTSNRGEGIPDRFTGSTSGNTGSLTITNVQAEDEAVYYCGAAEGTGGWKYHRNTI</sequence>
<evidence type="ECO:0000256" key="1">
    <source>
        <dbReference type="SAM" id="SignalP"/>
    </source>
</evidence>
<keyword evidence="1" id="KW-0732">Signal</keyword>
<dbReference type="InterPro" id="IPR013106">
    <property type="entry name" value="Ig_V-set"/>
</dbReference>
<dbReference type="GeneTree" id="ENSGT00940000154179"/>
<protein>
    <recommendedName>
        <fullName evidence="2">Ig-like domain-containing protein</fullName>
    </recommendedName>
</protein>
<dbReference type="Gene3D" id="2.60.40.10">
    <property type="entry name" value="Immunoglobulins"/>
    <property type="match status" value="1"/>
</dbReference>
<dbReference type="SMART" id="SM00406">
    <property type="entry name" value="IGv"/>
    <property type="match status" value="1"/>
</dbReference>
<organism evidence="3 4">
    <name type="scientific">Podarcis muralis</name>
    <name type="common">Wall lizard</name>
    <name type="synonym">Lacerta muralis</name>
    <dbReference type="NCBI Taxonomy" id="64176"/>
    <lineage>
        <taxon>Eukaryota</taxon>
        <taxon>Metazoa</taxon>
        <taxon>Chordata</taxon>
        <taxon>Craniata</taxon>
        <taxon>Vertebrata</taxon>
        <taxon>Euteleostomi</taxon>
        <taxon>Lepidosauria</taxon>
        <taxon>Squamata</taxon>
        <taxon>Bifurcata</taxon>
        <taxon>Unidentata</taxon>
        <taxon>Episquamata</taxon>
        <taxon>Laterata</taxon>
        <taxon>Lacertibaenia</taxon>
        <taxon>Lacertidae</taxon>
        <taxon>Podarcis</taxon>
    </lineage>
</organism>
<proteinExistence type="predicted"/>
<reference evidence="3 4" key="1">
    <citation type="journal article" date="2019" name="Proc. Natl. Acad. Sci. U.S.A.">
        <title>Regulatory changes in pterin and carotenoid genes underlie balanced color polymorphisms in the wall lizard.</title>
        <authorList>
            <person name="Andrade P."/>
            <person name="Pinho C."/>
            <person name="Perez I de Lanuza G."/>
            <person name="Afonso S."/>
            <person name="Brejcha J."/>
            <person name="Rubin C.J."/>
            <person name="Wallerman O."/>
            <person name="Pereira P."/>
            <person name="Sabatino S.J."/>
            <person name="Bellati A."/>
            <person name="Pellitteri-Rosa D."/>
            <person name="Bosakova Z."/>
            <person name="Bunikis I."/>
            <person name="Carretero M.A."/>
            <person name="Feiner N."/>
            <person name="Marsik P."/>
            <person name="Pauperio F."/>
            <person name="Salvi D."/>
            <person name="Soler L."/>
            <person name="While G.M."/>
            <person name="Uller T."/>
            <person name="Font E."/>
            <person name="Andersson L."/>
            <person name="Carneiro M."/>
        </authorList>
    </citation>
    <scope>NUCLEOTIDE SEQUENCE</scope>
</reference>
<evidence type="ECO:0000313" key="3">
    <source>
        <dbReference type="Ensembl" id="ENSPMRP00000029043.1"/>
    </source>
</evidence>
<evidence type="ECO:0000313" key="4">
    <source>
        <dbReference type="Proteomes" id="UP000472272"/>
    </source>
</evidence>
<accession>A0A670JUY8</accession>
<dbReference type="InterPro" id="IPR007110">
    <property type="entry name" value="Ig-like_dom"/>
</dbReference>
<dbReference type="SMART" id="SM00409">
    <property type="entry name" value="IG"/>
    <property type="match status" value="1"/>
</dbReference>
<feature type="signal peptide" evidence="1">
    <location>
        <begin position="1"/>
        <end position="19"/>
    </location>
</feature>
<name>A0A670JUY8_PODMU</name>
<evidence type="ECO:0000259" key="2">
    <source>
        <dbReference type="PROSITE" id="PS50835"/>
    </source>
</evidence>
<reference evidence="3" key="3">
    <citation type="submission" date="2025-09" db="UniProtKB">
        <authorList>
            <consortium name="Ensembl"/>
        </authorList>
    </citation>
    <scope>IDENTIFICATION</scope>
</reference>